<evidence type="ECO:0000313" key="2">
    <source>
        <dbReference type="EMBL" id="CAL5012536.1"/>
    </source>
</evidence>
<gene>
    <name evidence="2" type="ORF">URODEC1_LOCUS70905</name>
</gene>
<dbReference type="InterPro" id="IPR050905">
    <property type="entry name" value="Plant_NBS-LRR"/>
</dbReference>
<keyword evidence="3" id="KW-1185">Reference proteome</keyword>
<dbReference type="InterPro" id="IPR032675">
    <property type="entry name" value="LRR_dom_sf"/>
</dbReference>
<sequence>MDLVHGKPVAYPFAGLDLSCMALIERQGRSAVAASVRREPRRRRHVARVIPIKANNIDGAAKEIIGFLERTRKGDVIYLDGLYTWWQLGASAILKAVVERLRKSSSEGATRAVVAFDKIIHIDCLLWQSKRSLQKAIAEELKLPQQVMAFFEYSDEEDDFDGVEQAARGVIPHVKLAILNELSNCTFLVVFHNGSGNYVDLWEYGVPVMGVMSRKVLWTSRGRFLSNGTYVDLDNGMKELAGLSDVALSVLPLNNHSRDWDNIFRSLLHAEAEEVAWHSGLPGPNTKLVLECLLYKALRKEDNNFINWGTHAANYWVCDGIIQHGSDCGRSAWEIGDAVHRNMNLFWNAYAASDIAHELCYEQWWHSDRWVSATGQDAVAVQVTTSFFWTAATIEDGIFKDLDMNNLCALHLSNCTLSFSSPPFLSCSNLRFLLLDHCKDKNDSPDRGEEQGCIQYGDGAWFRKLWVLELCYTYWYWLLSKTMLDLMAELRELNVIGPGNWSLSHLHCCCGIGSNGRKLVKLQVVGEPKDNGNNIGDVDAHRHKKASSFPDLSSWHILKIVILDGCCELKEISYDTLPPSLESFSFTSKVATNIKSISFRRCTLLKNLLLKGLFDMLEELDMSGTSVKTLDLNEMQASRFSRLFLLRCENLCAILWPQKKGKEIELEVLCIDTNHVVRARKDKSYKMINFSLYISIRDPRLFRSLMHIRLAKCLLYVEITSIGGQRGASQARGIREHKVLTVNFQNAAGNFYIDDIISTSKDDNFDANGEVVGAARIKWMWPCPPMRKFDFYIMARCYISIEDETSSIEFLHGTTSTKQESSTTLPGFVYENAITLHLHDSLSITCITSPAAAVTRDLDWNKLEWCKLERCPNLEGSVFTIPLPLTAYDEHRDIFVYLETFSASQLLKARYIWDWSASVSRPGHSSFKHLVFLRLYYCPRLVHVLPLCTTNVDGCRRLETLEIICCGELREIFPLDSELQQENPREFPRLKHIHLYELPMLQRICGHRMFAPGLETVKIRGCWNLKRMPAVCRAPHISQTEFLNSSQWHEEEAHMPPTVDCEKDWWDNLEWEGEEASHHSSCYKPTHSSYYKKTLLRTTVLR</sequence>
<organism evidence="2 3">
    <name type="scientific">Urochloa decumbens</name>
    <dbReference type="NCBI Taxonomy" id="240449"/>
    <lineage>
        <taxon>Eukaryota</taxon>
        <taxon>Viridiplantae</taxon>
        <taxon>Streptophyta</taxon>
        <taxon>Embryophyta</taxon>
        <taxon>Tracheophyta</taxon>
        <taxon>Spermatophyta</taxon>
        <taxon>Magnoliopsida</taxon>
        <taxon>Liliopsida</taxon>
        <taxon>Poales</taxon>
        <taxon>Poaceae</taxon>
        <taxon>PACMAD clade</taxon>
        <taxon>Panicoideae</taxon>
        <taxon>Panicodae</taxon>
        <taxon>Paniceae</taxon>
        <taxon>Melinidinae</taxon>
        <taxon>Urochloa</taxon>
    </lineage>
</organism>
<dbReference type="EMBL" id="OZ075138">
    <property type="protein sequence ID" value="CAL5012536.1"/>
    <property type="molecule type" value="Genomic_DNA"/>
</dbReference>
<dbReference type="PANTHER" id="PTHR33463:SF209">
    <property type="entry name" value="DISEASE RESISTANCE PROTEIN RPS2-LIKE"/>
    <property type="match status" value="1"/>
</dbReference>
<evidence type="ECO:0000313" key="3">
    <source>
        <dbReference type="Proteomes" id="UP001497457"/>
    </source>
</evidence>
<dbReference type="Pfam" id="PF23247">
    <property type="entry name" value="LRR_RPS2"/>
    <property type="match status" value="1"/>
</dbReference>
<reference evidence="2" key="1">
    <citation type="submission" date="2024-10" db="EMBL/GenBank/DDBJ databases">
        <authorList>
            <person name="Ryan C."/>
        </authorList>
    </citation>
    <scope>NUCLEOTIDE SEQUENCE [LARGE SCALE GENOMIC DNA]</scope>
</reference>
<dbReference type="SUPFAM" id="SSF52058">
    <property type="entry name" value="L domain-like"/>
    <property type="match status" value="2"/>
</dbReference>
<dbReference type="Gene3D" id="3.80.10.10">
    <property type="entry name" value="Ribonuclease Inhibitor"/>
    <property type="match status" value="2"/>
</dbReference>
<protein>
    <recommendedName>
        <fullName evidence="1">Disease resistance protein At4g27190-like leucine-rich repeats domain-containing protein</fullName>
    </recommendedName>
</protein>
<dbReference type="PANTHER" id="PTHR33463">
    <property type="entry name" value="NB-ARC DOMAIN-CONTAINING PROTEIN-RELATED"/>
    <property type="match status" value="1"/>
</dbReference>
<evidence type="ECO:0000259" key="1">
    <source>
        <dbReference type="Pfam" id="PF23247"/>
    </source>
</evidence>
<feature type="domain" description="Disease resistance protein At4g27190-like leucine-rich repeats" evidence="1">
    <location>
        <begin position="923"/>
        <end position="1028"/>
    </location>
</feature>
<name>A0ABC9C531_9POAL</name>
<dbReference type="InterPro" id="IPR057135">
    <property type="entry name" value="At4g27190-like_LRR"/>
</dbReference>
<dbReference type="AlphaFoldDB" id="A0ABC9C531"/>
<dbReference type="Proteomes" id="UP001497457">
    <property type="component" value="Chromosome 28b"/>
</dbReference>
<proteinExistence type="predicted"/>
<accession>A0ABC9C531</accession>